<dbReference type="SUPFAM" id="SSF53323">
    <property type="entry name" value="Pyruvate-ferredoxin oxidoreductase, PFOR, domain III"/>
    <property type="match status" value="1"/>
</dbReference>
<dbReference type="Pfam" id="PF17147">
    <property type="entry name" value="PFOR_II"/>
    <property type="match status" value="1"/>
</dbReference>
<dbReference type="PANTHER" id="PTHR32154:SF20">
    <property type="entry name" value="2-OXOGLUTARATE OXIDOREDUCTASE SUBUNIT KORA"/>
    <property type="match status" value="1"/>
</dbReference>
<dbReference type="CDD" id="cd07034">
    <property type="entry name" value="TPP_PYR_PFOR_IOR-alpha_like"/>
    <property type="match status" value="1"/>
</dbReference>
<dbReference type="InterPro" id="IPR019752">
    <property type="entry name" value="Pyrv/ketoisovalerate_OxRed_cat"/>
</dbReference>
<keyword evidence="1 5" id="KW-0560">Oxidoreductase</keyword>
<accession>A0A5C5XFN6</accession>
<dbReference type="InterPro" id="IPR002869">
    <property type="entry name" value="Pyrv_flavodox_OxRed_cen"/>
</dbReference>
<evidence type="ECO:0000259" key="4">
    <source>
        <dbReference type="Pfam" id="PF17147"/>
    </source>
</evidence>
<dbReference type="AlphaFoldDB" id="A0A5C5XFN6"/>
<feature type="domain" description="Pyruvate:ferredoxin oxidoreductase core" evidence="4">
    <location>
        <begin position="527"/>
        <end position="589"/>
    </location>
</feature>
<organism evidence="5 6">
    <name type="scientific">Rubinisphaera italica</name>
    <dbReference type="NCBI Taxonomy" id="2527969"/>
    <lineage>
        <taxon>Bacteria</taxon>
        <taxon>Pseudomonadati</taxon>
        <taxon>Planctomycetota</taxon>
        <taxon>Planctomycetia</taxon>
        <taxon>Planctomycetales</taxon>
        <taxon>Planctomycetaceae</taxon>
        <taxon>Rubinisphaera</taxon>
    </lineage>
</organism>
<gene>
    <name evidence="5" type="primary">korA</name>
    <name evidence="5" type="ORF">Pan54_19760</name>
</gene>
<proteinExistence type="predicted"/>
<comment type="caution">
    <text evidence="5">The sequence shown here is derived from an EMBL/GenBank/DDBJ whole genome shotgun (WGS) entry which is preliminary data.</text>
</comment>
<dbReference type="FunFam" id="3.40.50.970:FF:000022">
    <property type="entry name" value="2-oxoglutarate ferredoxin oxidoreductase alpha subunit"/>
    <property type="match status" value="1"/>
</dbReference>
<dbReference type="Gene3D" id="3.40.50.970">
    <property type="match status" value="1"/>
</dbReference>
<dbReference type="InterPro" id="IPR009014">
    <property type="entry name" value="Transketo_C/PFOR_II"/>
</dbReference>
<dbReference type="NCBIfam" id="TIGR03710">
    <property type="entry name" value="OAFO_sf"/>
    <property type="match status" value="1"/>
</dbReference>
<dbReference type="RefSeq" id="WP_146503259.1">
    <property type="nucleotide sequence ID" value="NZ_SJPG01000001.1"/>
</dbReference>
<dbReference type="InterPro" id="IPR002880">
    <property type="entry name" value="Pyrv_Fd/Flavodoxin_OxRdtase_N"/>
</dbReference>
<dbReference type="EC" id="1.2.-.-" evidence="5"/>
<dbReference type="Proteomes" id="UP000316095">
    <property type="component" value="Unassembled WGS sequence"/>
</dbReference>
<dbReference type="GO" id="GO:0016903">
    <property type="term" value="F:oxidoreductase activity, acting on the aldehyde or oxo group of donors"/>
    <property type="evidence" value="ECO:0007669"/>
    <property type="project" value="InterPro"/>
</dbReference>
<dbReference type="SUPFAM" id="SSF52518">
    <property type="entry name" value="Thiamin diphosphate-binding fold (THDP-binding)"/>
    <property type="match status" value="1"/>
</dbReference>
<evidence type="ECO:0000313" key="5">
    <source>
        <dbReference type="EMBL" id="TWT61241.1"/>
    </source>
</evidence>
<dbReference type="Pfam" id="PF01558">
    <property type="entry name" value="POR"/>
    <property type="match status" value="1"/>
</dbReference>
<dbReference type="Gene3D" id="3.40.50.920">
    <property type="match status" value="1"/>
</dbReference>
<keyword evidence="6" id="KW-1185">Reference proteome</keyword>
<dbReference type="SUPFAM" id="SSF52922">
    <property type="entry name" value="TK C-terminal domain-like"/>
    <property type="match status" value="1"/>
</dbReference>
<dbReference type="EMBL" id="SJPG01000001">
    <property type="protein sequence ID" value="TWT61241.1"/>
    <property type="molecule type" value="Genomic_DNA"/>
</dbReference>
<sequence length="627" mass="67707">MSAVDTQSNGNGNFRTTEQVDAVVIRFCGDSGDGMQLVGTQFTNVSAVFGNDVSTLPDFPAEIRAPAGTLNGVSGFQLCFSSTDIFTPGDEVDTLVAMNPAALKTNLADLKRGGTLIVNKDAFDKSGLSKAGYATNPLEDDNDSLAGYRVHKVDMTRLTRDSVADLGLSLKEADRCKNFFALGLVYWLYDRDAKATQDWIKSKFAKRPELVQANLSALKAGADLGYSTQAFTVHYKVPPAKLPPGKYRKMTGNEAVAMGLVAAAHVSGKELFYAGYPITPASDILHELSKLKNFGVRTAQVEDEIAAITATVGASFGGAFAVTASSGPGIALKSEGIGLAVITELPLVIVNVQRGGPSTGLPTKTEQADLMMSFFGRNGECPMPIIAAATPGDAFDVSREALRLAVEFMTPVFLLSDGYIANGAEPWKIPDLKNIKPIDFKHIKEANGQDGQYLPYLRNDRLVRPWALPGTKGLEHRVGGLEKSDGTGNVSYDPDNHQHMIETRAKKIAGIANHIPEQPLEGPDSGDLLVISWGGTYGSVRTAVQRAQKDGHKVTLAHIRYLNPFPKNLEEVIKRFDKVLVPELNTGQLRFLLRAMFLCDAKGLNKMKGKPFLVSEVYDAILENLKK</sequence>
<evidence type="ECO:0000259" key="3">
    <source>
        <dbReference type="Pfam" id="PF01855"/>
    </source>
</evidence>
<dbReference type="OrthoDB" id="9794954at2"/>
<reference evidence="5 6" key="1">
    <citation type="submission" date="2019-02" db="EMBL/GenBank/DDBJ databases">
        <title>Deep-cultivation of Planctomycetes and their phenomic and genomic characterization uncovers novel biology.</title>
        <authorList>
            <person name="Wiegand S."/>
            <person name="Jogler M."/>
            <person name="Boedeker C."/>
            <person name="Pinto D."/>
            <person name="Vollmers J."/>
            <person name="Rivas-Marin E."/>
            <person name="Kohn T."/>
            <person name="Peeters S.H."/>
            <person name="Heuer A."/>
            <person name="Rast P."/>
            <person name="Oberbeckmann S."/>
            <person name="Bunk B."/>
            <person name="Jeske O."/>
            <person name="Meyerdierks A."/>
            <person name="Storesund J.E."/>
            <person name="Kallscheuer N."/>
            <person name="Luecker S."/>
            <person name="Lage O.M."/>
            <person name="Pohl T."/>
            <person name="Merkel B.J."/>
            <person name="Hornburger P."/>
            <person name="Mueller R.-W."/>
            <person name="Bruemmer F."/>
            <person name="Labrenz M."/>
            <person name="Spormann A.M."/>
            <person name="Op Den Camp H."/>
            <person name="Overmann J."/>
            <person name="Amann R."/>
            <person name="Jetten M.S.M."/>
            <person name="Mascher T."/>
            <person name="Medema M.H."/>
            <person name="Devos D.P."/>
            <person name="Kaster A.-K."/>
            <person name="Ovreas L."/>
            <person name="Rohde M."/>
            <person name="Galperin M.Y."/>
            <person name="Jogler C."/>
        </authorList>
    </citation>
    <scope>NUCLEOTIDE SEQUENCE [LARGE SCALE GENOMIC DNA]</scope>
    <source>
        <strain evidence="5 6">Pan54</strain>
    </source>
</reference>
<evidence type="ECO:0000256" key="1">
    <source>
        <dbReference type="ARBA" id="ARBA00023002"/>
    </source>
</evidence>
<feature type="domain" description="Pyruvate/ketoisovalerate oxidoreductase catalytic" evidence="2">
    <location>
        <begin position="32"/>
        <end position="222"/>
    </location>
</feature>
<dbReference type="Gene3D" id="3.40.920.10">
    <property type="entry name" value="Pyruvate-ferredoxin oxidoreductase, PFOR, domain III"/>
    <property type="match status" value="1"/>
</dbReference>
<evidence type="ECO:0000313" key="6">
    <source>
        <dbReference type="Proteomes" id="UP000316095"/>
    </source>
</evidence>
<feature type="domain" description="Pyruvate flavodoxin/ferredoxin oxidoreductase pyrimidine binding" evidence="3">
    <location>
        <begin position="272"/>
        <end position="485"/>
    </location>
</feature>
<evidence type="ECO:0000259" key="2">
    <source>
        <dbReference type="Pfam" id="PF01558"/>
    </source>
</evidence>
<dbReference type="GO" id="GO:0006979">
    <property type="term" value="P:response to oxidative stress"/>
    <property type="evidence" value="ECO:0007669"/>
    <property type="project" value="TreeGrafter"/>
</dbReference>
<name>A0A5C5XFN6_9PLAN</name>
<dbReference type="Pfam" id="PF01855">
    <property type="entry name" value="POR_N"/>
    <property type="match status" value="1"/>
</dbReference>
<dbReference type="PANTHER" id="PTHR32154">
    <property type="entry name" value="PYRUVATE-FLAVODOXIN OXIDOREDUCTASE-RELATED"/>
    <property type="match status" value="1"/>
</dbReference>
<protein>
    <submittedName>
        <fullName evidence="5">2-oxoglutarate oxidoreductase subunit KorA</fullName>
        <ecNumber evidence="5">1.2.-.-</ecNumber>
    </submittedName>
</protein>
<dbReference type="InterPro" id="IPR022367">
    <property type="entry name" value="2-oxoacid/accept_OxRdtase_asu"/>
</dbReference>
<dbReference type="InterPro" id="IPR050722">
    <property type="entry name" value="Pyruvate:ferred/Flavod_OxRd"/>
</dbReference>
<dbReference type="InterPro" id="IPR033412">
    <property type="entry name" value="PFOR_II"/>
</dbReference>
<dbReference type="InterPro" id="IPR029061">
    <property type="entry name" value="THDP-binding"/>
</dbReference>